<evidence type="ECO:0008006" key="3">
    <source>
        <dbReference type="Google" id="ProtNLM"/>
    </source>
</evidence>
<dbReference type="RefSeq" id="WP_327599573.1">
    <property type="nucleotide sequence ID" value="NZ_JAYXHS010000002.1"/>
</dbReference>
<dbReference type="EMBL" id="JAYXHS010000002">
    <property type="protein sequence ID" value="MEC5386614.1"/>
    <property type="molecule type" value="Genomic_DNA"/>
</dbReference>
<name>A0ABU6K4R6_9RHOO</name>
<evidence type="ECO:0000313" key="2">
    <source>
        <dbReference type="Proteomes" id="UP001331561"/>
    </source>
</evidence>
<organism evidence="1 2">
    <name type="scientific">Uliginosibacterium silvisoli</name>
    <dbReference type="NCBI Taxonomy" id="3114758"/>
    <lineage>
        <taxon>Bacteria</taxon>
        <taxon>Pseudomonadati</taxon>
        <taxon>Pseudomonadota</taxon>
        <taxon>Betaproteobacteria</taxon>
        <taxon>Rhodocyclales</taxon>
        <taxon>Zoogloeaceae</taxon>
        <taxon>Uliginosibacterium</taxon>
    </lineage>
</organism>
<sequence>MMDNALIQLIARLKIRLRQEKGVSINTQKFFSDVGYASQTLDIAEECEDVELVTLAMDIRDKLGWISLPSAQPVTVTAPAPLATKSPVKAEQEKRYVFGARC</sequence>
<accession>A0ABU6K4R6</accession>
<dbReference type="Proteomes" id="UP001331561">
    <property type="component" value="Unassembled WGS sequence"/>
</dbReference>
<reference evidence="1 2" key="1">
    <citation type="submission" date="2024-01" db="EMBL/GenBank/DDBJ databases">
        <title>Uliginosibacterium soil sp. nov.</title>
        <authorList>
            <person name="Lv Y."/>
        </authorList>
    </citation>
    <scope>NUCLEOTIDE SEQUENCE [LARGE SCALE GENOMIC DNA]</scope>
    <source>
        <strain evidence="1 2">H3</strain>
    </source>
</reference>
<comment type="caution">
    <text evidence="1">The sequence shown here is derived from an EMBL/GenBank/DDBJ whole genome shotgun (WGS) entry which is preliminary data.</text>
</comment>
<proteinExistence type="predicted"/>
<gene>
    <name evidence="1" type="ORF">VVD49_12835</name>
</gene>
<keyword evidence="2" id="KW-1185">Reference proteome</keyword>
<protein>
    <recommendedName>
        <fullName evidence="3">XRE family transcriptional regulator</fullName>
    </recommendedName>
</protein>
<evidence type="ECO:0000313" key="1">
    <source>
        <dbReference type="EMBL" id="MEC5386614.1"/>
    </source>
</evidence>